<dbReference type="AlphaFoldDB" id="Q13J59"/>
<dbReference type="EMBL" id="CP000271">
    <property type="protein sequence ID" value="ABE35880.1"/>
    <property type="molecule type" value="Genomic_DNA"/>
</dbReference>
<reference evidence="1 2" key="1">
    <citation type="journal article" date="2006" name="Proc. Natl. Acad. Sci. U.S.A.">
        <title>Burkholderia xenovorans LB400 harbors a multi-replicon, 9.73-Mbp genome shaped for versatility.</title>
        <authorList>
            <person name="Chain P.S."/>
            <person name="Denef V.J."/>
            <person name="Konstantinidis K.T."/>
            <person name="Vergez L.M."/>
            <person name="Agullo L."/>
            <person name="Reyes V.L."/>
            <person name="Hauser L."/>
            <person name="Cordova M."/>
            <person name="Gomez L."/>
            <person name="Gonzalez M."/>
            <person name="Land M."/>
            <person name="Lao V."/>
            <person name="Larimer F."/>
            <person name="LiPuma J.J."/>
            <person name="Mahenthiralingam E."/>
            <person name="Malfatti S.A."/>
            <person name="Marx C.J."/>
            <person name="Parnell J.J."/>
            <person name="Ramette A."/>
            <person name="Richardson P."/>
            <person name="Seeger M."/>
            <person name="Smith D."/>
            <person name="Spilker T."/>
            <person name="Sul W.J."/>
            <person name="Tsoi T.V."/>
            <person name="Ulrich L.E."/>
            <person name="Zhulin I.B."/>
            <person name="Tiedje J.M."/>
        </authorList>
    </citation>
    <scope>NUCLEOTIDE SEQUENCE [LARGE SCALE GENOMIC DNA]</scope>
    <source>
        <strain evidence="1 2">LB400</strain>
    </source>
</reference>
<evidence type="ECO:0000313" key="2">
    <source>
        <dbReference type="Proteomes" id="UP000001817"/>
    </source>
</evidence>
<dbReference type="KEGG" id="bxe:Bxe_B0046"/>
<name>Q13J59_PARXL</name>
<dbReference type="Proteomes" id="UP000001817">
    <property type="component" value="Chromosome 2"/>
</dbReference>
<organism evidence="1 2">
    <name type="scientific">Paraburkholderia xenovorans (strain LB400)</name>
    <dbReference type="NCBI Taxonomy" id="266265"/>
    <lineage>
        <taxon>Bacteria</taxon>
        <taxon>Pseudomonadati</taxon>
        <taxon>Pseudomonadota</taxon>
        <taxon>Betaproteobacteria</taxon>
        <taxon>Burkholderiales</taxon>
        <taxon>Burkholderiaceae</taxon>
        <taxon>Paraburkholderia</taxon>
    </lineage>
</organism>
<proteinExistence type="predicted"/>
<keyword evidence="2" id="KW-1185">Reference proteome</keyword>
<gene>
    <name evidence="1" type="ORF">Bxe_B0046</name>
</gene>
<accession>Q13J59</accession>
<evidence type="ECO:0000313" key="1">
    <source>
        <dbReference type="EMBL" id="ABE35880.1"/>
    </source>
</evidence>
<sequence>MRRLTIETRCCPLARHRARLDVLRQTRSGSIRGFTRMDLNIPREILSEEERQRHHIRRIAELAVARMRQRALSILQKEMKSGKSIEEI</sequence>
<protein>
    <submittedName>
        <fullName evidence="1">Uncharacterized protein</fullName>
    </submittedName>
</protein>